<comment type="caution">
    <text evidence="1">The sequence shown here is derived from an EMBL/GenBank/DDBJ whole genome shotgun (WGS) entry which is preliminary data.</text>
</comment>
<evidence type="ECO:0000313" key="2">
    <source>
        <dbReference type="Proteomes" id="UP000245207"/>
    </source>
</evidence>
<reference evidence="1 2" key="1">
    <citation type="journal article" date="2018" name="Mol. Plant">
        <title>The genome of Artemisia annua provides insight into the evolution of Asteraceae family and artemisinin biosynthesis.</title>
        <authorList>
            <person name="Shen Q."/>
            <person name="Zhang L."/>
            <person name="Liao Z."/>
            <person name="Wang S."/>
            <person name="Yan T."/>
            <person name="Shi P."/>
            <person name="Liu M."/>
            <person name="Fu X."/>
            <person name="Pan Q."/>
            <person name="Wang Y."/>
            <person name="Lv Z."/>
            <person name="Lu X."/>
            <person name="Zhang F."/>
            <person name="Jiang W."/>
            <person name="Ma Y."/>
            <person name="Chen M."/>
            <person name="Hao X."/>
            <person name="Li L."/>
            <person name="Tang Y."/>
            <person name="Lv G."/>
            <person name="Zhou Y."/>
            <person name="Sun X."/>
            <person name="Brodelius P.E."/>
            <person name="Rose J.K.C."/>
            <person name="Tang K."/>
        </authorList>
    </citation>
    <scope>NUCLEOTIDE SEQUENCE [LARGE SCALE GENOMIC DNA]</scope>
    <source>
        <strain evidence="2">cv. Huhao1</strain>
        <tissue evidence="1">Leaf</tissue>
    </source>
</reference>
<name>A0A2U1LTD0_ARTAN</name>
<dbReference type="AlphaFoldDB" id="A0A2U1LTD0"/>
<sequence length="393" mass="43983">MVVGSVSGTLLQDTHQPASLDAPHMLPSVSGSSVILGPVTHASIASTPAYVTTVDWLVTTFSVGNVSESTLHDADFSATHQGSATSERQFHVGDGLSNTPIMLDFSATGSAYDSHTSSSPMQGPIAPPQRAPADYKYFGSCDYVCQHCNARFWWEERRTGVPASAGPRHQRCCVGGRAYLRTHTTYPAYITDLLLDRHFMDNIRAYNQMFAMTSFGATIDNSINLGRGPYVFKVSGQIYHWIGGFSPANDDTPRFLQLYIYDTDHEVRNRLSHFHPNERHTLREDIVQGLINFLDENNALVHLFRTARENLREADIPNFNIRLFGVVGAAQYWGYCIRGWARDVNRLRGCYRASFKRARKREQAAPTIHGITISASFYLWRRRLSLKVSAAEL</sequence>
<dbReference type="EMBL" id="PKPP01007857">
    <property type="protein sequence ID" value="PWA52255.1"/>
    <property type="molecule type" value="Genomic_DNA"/>
</dbReference>
<dbReference type="PANTHER" id="PTHR45786:SF74">
    <property type="entry name" value="ATP-DEPENDENT DNA HELICASE"/>
    <property type="match status" value="1"/>
</dbReference>
<evidence type="ECO:0000313" key="1">
    <source>
        <dbReference type="EMBL" id="PWA52255.1"/>
    </source>
</evidence>
<keyword evidence="2" id="KW-1185">Reference proteome</keyword>
<evidence type="ECO:0008006" key="3">
    <source>
        <dbReference type="Google" id="ProtNLM"/>
    </source>
</evidence>
<organism evidence="1 2">
    <name type="scientific">Artemisia annua</name>
    <name type="common">Sweet wormwood</name>
    <dbReference type="NCBI Taxonomy" id="35608"/>
    <lineage>
        <taxon>Eukaryota</taxon>
        <taxon>Viridiplantae</taxon>
        <taxon>Streptophyta</taxon>
        <taxon>Embryophyta</taxon>
        <taxon>Tracheophyta</taxon>
        <taxon>Spermatophyta</taxon>
        <taxon>Magnoliopsida</taxon>
        <taxon>eudicotyledons</taxon>
        <taxon>Gunneridae</taxon>
        <taxon>Pentapetalae</taxon>
        <taxon>asterids</taxon>
        <taxon>campanulids</taxon>
        <taxon>Asterales</taxon>
        <taxon>Asteraceae</taxon>
        <taxon>Asteroideae</taxon>
        <taxon>Anthemideae</taxon>
        <taxon>Artemisiinae</taxon>
        <taxon>Artemisia</taxon>
    </lineage>
</organism>
<accession>A0A2U1LTD0</accession>
<dbReference type="PANTHER" id="PTHR45786">
    <property type="entry name" value="DNA BINDING PROTEIN-LIKE"/>
    <property type="match status" value="1"/>
</dbReference>
<dbReference type="Proteomes" id="UP000245207">
    <property type="component" value="Unassembled WGS sequence"/>
</dbReference>
<protein>
    <recommendedName>
        <fullName evidence="3">Helitron helicase-like domain-containing protein</fullName>
    </recommendedName>
</protein>
<dbReference type="OrthoDB" id="1928976at2759"/>
<proteinExistence type="predicted"/>
<gene>
    <name evidence="1" type="ORF">CTI12_AA456170</name>
</gene>
<dbReference type="STRING" id="35608.A0A2U1LTD0"/>